<organism evidence="4 5">
    <name type="scientific">Durusdinium trenchii</name>
    <dbReference type="NCBI Taxonomy" id="1381693"/>
    <lineage>
        <taxon>Eukaryota</taxon>
        <taxon>Sar</taxon>
        <taxon>Alveolata</taxon>
        <taxon>Dinophyceae</taxon>
        <taxon>Suessiales</taxon>
        <taxon>Symbiodiniaceae</taxon>
        <taxon>Durusdinium</taxon>
    </lineage>
</organism>
<dbReference type="Gene3D" id="1.25.40.20">
    <property type="entry name" value="Ankyrin repeat-containing domain"/>
    <property type="match status" value="3"/>
</dbReference>
<dbReference type="PANTHER" id="PTHR24123:SF33">
    <property type="entry name" value="PROTEIN HOS4"/>
    <property type="match status" value="1"/>
</dbReference>
<evidence type="ECO:0000256" key="1">
    <source>
        <dbReference type="ARBA" id="ARBA00022737"/>
    </source>
</evidence>
<keyword evidence="1" id="KW-0677">Repeat</keyword>
<evidence type="ECO:0000313" key="5">
    <source>
        <dbReference type="Proteomes" id="UP001642484"/>
    </source>
</evidence>
<dbReference type="PRINTS" id="PR01415">
    <property type="entry name" value="ANKYRIN"/>
</dbReference>
<dbReference type="PROSITE" id="PS50297">
    <property type="entry name" value="ANK_REP_REGION"/>
    <property type="match status" value="6"/>
</dbReference>
<evidence type="ECO:0000256" key="3">
    <source>
        <dbReference type="PROSITE-ProRule" id="PRU00023"/>
    </source>
</evidence>
<keyword evidence="2 3" id="KW-0040">ANK repeat</keyword>
<evidence type="ECO:0000313" key="4">
    <source>
        <dbReference type="EMBL" id="CAK9002486.1"/>
    </source>
</evidence>
<evidence type="ECO:0008006" key="6">
    <source>
        <dbReference type="Google" id="ProtNLM"/>
    </source>
</evidence>
<evidence type="ECO:0000256" key="2">
    <source>
        <dbReference type="ARBA" id="ARBA00023043"/>
    </source>
</evidence>
<dbReference type="SUPFAM" id="SSF48403">
    <property type="entry name" value="Ankyrin repeat"/>
    <property type="match status" value="2"/>
</dbReference>
<reference evidence="4 5" key="1">
    <citation type="submission" date="2024-02" db="EMBL/GenBank/DDBJ databases">
        <authorList>
            <person name="Chen Y."/>
            <person name="Shah S."/>
            <person name="Dougan E. K."/>
            <person name="Thang M."/>
            <person name="Chan C."/>
        </authorList>
    </citation>
    <scope>NUCLEOTIDE SEQUENCE [LARGE SCALE GENOMIC DNA]</scope>
</reference>
<name>A0ABP0IKU8_9DINO</name>
<accession>A0ABP0IKU8</accession>
<dbReference type="InterPro" id="IPR036770">
    <property type="entry name" value="Ankyrin_rpt-contain_sf"/>
</dbReference>
<proteinExistence type="predicted"/>
<comment type="caution">
    <text evidence="4">The sequence shown here is derived from an EMBL/GenBank/DDBJ whole genome shotgun (WGS) entry which is preliminary data.</text>
</comment>
<sequence>MHIGIYLNDCAYRGPLIFVPIGGSLPGRPTDAVICPCPGSHVFCNDCLAASKALCCPLCRNRSEPVVRFLFSLQRPGQGQVEWMIDQLMESALQGNMQILRILVEWNCPVNIDDSDLQPLHVAAQEGHTAITQFLVEARARVEASDADEGATPLSLAAFEGHLETVQFLVQVRAQLDRFDGDCLTPFMAACSGGHVEVARFLLDARSDPQKCSIWGFTALHIAVEDMCTEVCQWLLREARGIVVNALAQYDETILHMAGRMDHWEVIDMMQSPFGRALVEARTTTGFSALHLACALGNLKAVDSLLRLRADLNARTSHDVTALHLATENGHLLTVKYLLLMGAKINTPCNCFHVHHSLLDWHLPRDSGNLLNVEVGARVSFNLAEFNSSAPGSQWVSGVVEAIEQDPDSPDRFEDLLMVNTGEITCAVSRYHCMPHLPSTLVESRHVIATGETVYIKAPIYCSSGDWILVPGDVGHVVAIYSSGEYEVEAAWDASKSRYLATRDDLIPFLQEEALHTAARKGYLDIVKELLEARADTEAGPRTALHCAAQSGHLEVVQMLLAARADIDAQWLVSNSALETAALAGQEAVVAYFLDSKAALHSRRPLQVLAEATAATRAAGNPTEVLVEQLLELMGGFADCDEWLAETDLWLDRNCLLHLRDLGMDCLLKGDEVCAAGISELLGRVRCCDAPHRVCERWGSETRKGLKWQ</sequence>
<dbReference type="PANTHER" id="PTHR24123">
    <property type="entry name" value="ANKYRIN REPEAT-CONTAINING"/>
    <property type="match status" value="1"/>
</dbReference>
<protein>
    <recommendedName>
        <fullName evidence="6">RING-type E3 ubiquitin transferase</fullName>
    </recommendedName>
</protein>
<dbReference type="Pfam" id="PF12796">
    <property type="entry name" value="Ank_2"/>
    <property type="match status" value="4"/>
</dbReference>
<gene>
    <name evidence="4" type="ORF">CCMP2556_LOCUS6874</name>
</gene>
<feature type="repeat" description="ANK" evidence="3">
    <location>
        <begin position="540"/>
        <end position="569"/>
    </location>
</feature>
<keyword evidence="5" id="KW-1185">Reference proteome</keyword>
<dbReference type="InterPro" id="IPR002110">
    <property type="entry name" value="Ankyrin_rpt"/>
</dbReference>
<dbReference type="EMBL" id="CAXAMN010003014">
    <property type="protein sequence ID" value="CAK9002486.1"/>
    <property type="molecule type" value="Genomic_DNA"/>
</dbReference>
<feature type="repeat" description="ANK" evidence="3">
    <location>
        <begin position="285"/>
        <end position="317"/>
    </location>
</feature>
<feature type="repeat" description="ANK" evidence="3">
    <location>
        <begin position="318"/>
        <end position="350"/>
    </location>
</feature>
<dbReference type="Proteomes" id="UP001642484">
    <property type="component" value="Unassembled WGS sequence"/>
</dbReference>
<feature type="repeat" description="ANK" evidence="3">
    <location>
        <begin position="510"/>
        <end position="542"/>
    </location>
</feature>
<dbReference type="InterPro" id="IPR051165">
    <property type="entry name" value="Multifunctional_ANK_Repeat"/>
</dbReference>
<feature type="repeat" description="ANK" evidence="3">
    <location>
        <begin position="149"/>
        <end position="181"/>
    </location>
</feature>
<dbReference type="PROSITE" id="PS50088">
    <property type="entry name" value="ANK_REPEAT"/>
    <property type="match status" value="6"/>
</dbReference>
<dbReference type="SMART" id="SM00248">
    <property type="entry name" value="ANK"/>
    <property type="match status" value="10"/>
</dbReference>
<feature type="repeat" description="ANK" evidence="3">
    <location>
        <begin position="115"/>
        <end position="147"/>
    </location>
</feature>